<evidence type="ECO:0000256" key="5">
    <source>
        <dbReference type="ARBA" id="ARBA00022840"/>
    </source>
</evidence>
<name>A0A7J7P815_9MAGN</name>
<keyword evidence="12" id="KW-1185">Reference proteome</keyword>
<dbReference type="SMART" id="SM00434">
    <property type="entry name" value="TOP4c"/>
    <property type="match status" value="1"/>
</dbReference>
<dbReference type="PROSITE" id="PS52040">
    <property type="entry name" value="TOPO_IIA"/>
    <property type="match status" value="1"/>
</dbReference>
<dbReference type="InterPro" id="IPR001154">
    <property type="entry name" value="TopoII_euk"/>
</dbReference>
<comment type="caution">
    <text evidence="11">The sequence shown here is derived from an EMBL/GenBank/DDBJ whole genome shotgun (WGS) entry which is preliminary data.</text>
</comment>
<organism evidence="11 12">
    <name type="scientific">Kingdonia uniflora</name>
    <dbReference type="NCBI Taxonomy" id="39325"/>
    <lineage>
        <taxon>Eukaryota</taxon>
        <taxon>Viridiplantae</taxon>
        <taxon>Streptophyta</taxon>
        <taxon>Embryophyta</taxon>
        <taxon>Tracheophyta</taxon>
        <taxon>Spermatophyta</taxon>
        <taxon>Magnoliopsida</taxon>
        <taxon>Ranunculales</taxon>
        <taxon>Circaeasteraceae</taxon>
        <taxon>Kingdonia</taxon>
    </lineage>
</organism>
<evidence type="ECO:0000256" key="9">
    <source>
        <dbReference type="PROSITE-ProRule" id="PRU01384"/>
    </source>
</evidence>
<dbReference type="GO" id="GO:0003677">
    <property type="term" value="F:DNA binding"/>
    <property type="evidence" value="ECO:0007669"/>
    <property type="project" value="UniProtKB-UniRule"/>
</dbReference>
<protein>
    <recommendedName>
        <fullName evidence="3">DNA topoisomerase (ATP-hydrolyzing)</fullName>
        <ecNumber evidence="3">5.6.2.2</ecNumber>
    </recommendedName>
</protein>
<dbReference type="SUPFAM" id="SSF56719">
    <property type="entry name" value="Type II DNA topoisomerase"/>
    <property type="match status" value="1"/>
</dbReference>
<dbReference type="InterPro" id="IPR013758">
    <property type="entry name" value="Topo_IIA_A/C_ab"/>
</dbReference>
<dbReference type="GO" id="GO:0005524">
    <property type="term" value="F:ATP binding"/>
    <property type="evidence" value="ECO:0007669"/>
    <property type="project" value="UniProtKB-KW"/>
</dbReference>
<dbReference type="PANTHER" id="PTHR10169">
    <property type="entry name" value="DNA TOPOISOMERASE/GYRASE"/>
    <property type="match status" value="1"/>
</dbReference>
<feature type="domain" description="Topo IIA-type catalytic" evidence="10">
    <location>
        <begin position="8"/>
        <end position="235"/>
    </location>
</feature>
<dbReference type="PRINTS" id="PR01158">
    <property type="entry name" value="TOPISMRASEII"/>
</dbReference>
<reference evidence="11 12" key="1">
    <citation type="journal article" date="2020" name="IScience">
        <title>Genome Sequencing of the Endangered Kingdonia uniflora (Circaeasteraceae, Ranunculales) Reveals Potential Mechanisms of Evolutionary Specialization.</title>
        <authorList>
            <person name="Sun Y."/>
            <person name="Deng T."/>
            <person name="Zhang A."/>
            <person name="Moore M.J."/>
            <person name="Landis J.B."/>
            <person name="Lin N."/>
            <person name="Zhang H."/>
            <person name="Zhang X."/>
            <person name="Huang J."/>
            <person name="Zhang X."/>
            <person name="Sun H."/>
            <person name="Wang H."/>
        </authorList>
    </citation>
    <scope>NUCLEOTIDE SEQUENCE [LARGE SCALE GENOMIC DNA]</scope>
    <source>
        <strain evidence="11">TB1705</strain>
        <tissue evidence="11">Leaf</tissue>
    </source>
</reference>
<dbReference type="EC" id="5.6.2.2" evidence="3"/>
<dbReference type="Gene3D" id="3.30.70.600">
    <property type="entry name" value="Ribosomal protein S10 domain"/>
    <property type="match status" value="1"/>
</dbReference>
<dbReference type="PANTHER" id="PTHR10169:SF38">
    <property type="entry name" value="DNA TOPOISOMERASE 2"/>
    <property type="match status" value="1"/>
</dbReference>
<dbReference type="EMBL" id="JACGCM010000182">
    <property type="protein sequence ID" value="KAF6175463.1"/>
    <property type="molecule type" value="Genomic_DNA"/>
</dbReference>
<dbReference type="Gene3D" id="3.90.199.10">
    <property type="entry name" value="Topoisomerase II, domain 5"/>
    <property type="match status" value="2"/>
</dbReference>
<gene>
    <name evidence="11" type="ORF">GIB67_021953</name>
</gene>
<dbReference type="AlphaFoldDB" id="A0A7J7P815"/>
<keyword evidence="8" id="KW-0413">Isomerase</keyword>
<dbReference type="GO" id="GO:0006265">
    <property type="term" value="P:DNA topological change"/>
    <property type="evidence" value="ECO:0007669"/>
    <property type="project" value="InterPro"/>
</dbReference>
<keyword evidence="6" id="KW-0799">Topoisomerase</keyword>
<dbReference type="Proteomes" id="UP000541444">
    <property type="component" value="Unassembled WGS sequence"/>
</dbReference>
<proteinExistence type="predicted"/>
<dbReference type="GO" id="GO:0003918">
    <property type="term" value="F:DNA topoisomerase type II (double strand cut, ATP-hydrolyzing) activity"/>
    <property type="evidence" value="ECO:0007669"/>
    <property type="project" value="UniProtKB-EC"/>
</dbReference>
<dbReference type="InterPro" id="IPR036838">
    <property type="entry name" value="Ribosomal_uS10_dom_sf"/>
</dbReference>
<comment type="cofactor">
    <cofactor evidence="2">
        <name>Mg(2+)</name>
        <dbReference type="ChEBI" id="CHEBI:18420"/>
    </cofactor>
</comment>
<dbReference type="InterPro" id="IPR013760">
    <property type="entry name" value="Topo_IIA-like_dom_sf"/>
</dbReference>
<sequence length="235" mass="26529">MADLQRSIPSMVDGLKPGQRKILFCSFKQNFTKEAKVAQFSGYVSGHSVYHHGEYNHGGKDHASARYVYTCLSPITRFLFPKDDDCLLDYLNEDGQSIEPTCCLHLHPDAAESKSHCTSKMRLLIDEISTQQEQIGKVKIKGAGITVIMAMVMNPPMMKTGYEEPQEQLHHIRINLSSKSVKNLEKVCANHVSGAKSKLLKLKRPVRLCLQFSRLPLGNLPVEKVKFYTSYIFVQ</sequence>
<dbReference type="InterPro" id="IPR050634">
    <property type="entry name" value="DNA_Topoisomerase_II"/>
</dbReference>
<dbReference type="GO" id="GO:0000712">
    <property type="term" value="P:resolution of meiotic recombination intermediates"/>
    <property type="evidence" value="ECO:0007669"/>
    <property type="project" value="TreeGrafter"/>
</dbReference>
<evidence type="ECO:0000256" key="8">
    <source>
        <dbReference type="ARBA" id="ARBA00023235"/>
    </source>
</evidence>
<evidence type="ECO:0000313" key="12">
    <source>
        <dbReference type="Proteomes" id="UP000541444"/>
    </source>
</evidence>
<dbReference type="OrthoDB" id="1733418at2759"/>
<evidence type="ECO:0000256" key="6">
    <source>
        <dbReference type="ARBA" id="ARBA00023029"/>
    </source>
</evidence>
<dbReference type="Pfam" id="PF00521">
    <property type="entry name" value="DNA_topoisoIV"/>
    <property type="match status" value="1"/>
</dbReference>
<evidence type="ECO:0000256" key="4">
    <source>
        <dbReference type="ARBA" id="ARBA00022741"/>
    </source>
</evidence>
<keyword evidence="7 9" id="KW-0238">DNA-binding</keyword>
<evidence type="ECO:0000256" key="2">
    <source>
        <dbReference type="ARBA" id="ARBA00001946"/>
    </source>
</evidence>
<evidence type="ECO:0000313" key="11">
    <source>
        <dbReference type="EMBL" id="KAF6175463.1"/>
    </source>
</evidence>
<evidence type="ECO:0000256" key="1">
    <source>
        <dbReference type="ARBA" id="ARBA00000185"/>
    </source>
</evidence>
<comment type="catalytic activity">
    <reaction evidence="1">
        <text>ATP-dependent breakage, passage and rejoining of double-stranded DNA.</text>
        <dbReference type="EC" id="5.6.2.2"/>
    </reaction>
</comment>
<dbReference type="InterPro" id="IPR002205">
    <property type="entry name" value="Topo_IIA_dom_A"/>
</dbReference>
<evidence type="ECO:0000256" key="7">
    <source>
        <dbReference type="ARBA" id="ARBA00023125"/>
    </source>
</evidence>
<dbReference type="GO" id="GO:0005634">
    <property type="term" value="C:nucleus"/>
    <property type="evidence" value="ECO:0007669"/>
    <property type="project" value="TreeGrafter"/>
</dbReference>
<accession>A0A7J7P815</accession>
<keyword evidence="4" id="KW-0547">Nucleotide-binding</keyword>
<comment type="caution">
    <text evidence="9">Lacks conserved residue(s) required for the propagation of feature annotation.</text>
</comment>
<evidence type="ECO:0000256" key="3">
    <source>
        <dbReference type="ARBA" id="ARBA00012895"/>
    </source>
</evidence>
<dbReference type="GO" id="GO:0000819">
    <property type="term" value="P:sister chromatid segregation"/>
    <property type="evidence" value="ECO:0007669"/>
    <property type="project" value="TreeGrafter"/>
</dbReference>
<evidence type="ECO:0000259" key="10">
    <source>
        <dbReference type="PROSITE" id="PS52040"/>
    </source>
</evidence>
<keyword evidence="5" id="KW-0067">ATP-binding</keyword>